<dbReference type="RefSeq" id="WP_343883139.1">
    <property type="nucleotide sequence ID" value="NZ_BAAAFO010000004.1"/>
</dbReference>
<accession>A0ABN0UQY5</accession>
<gene>
    <name evidence="2" type="ORF">GCM10009126_24980</name>
</gene>
<evidence type="ECO:0000313" key="3">
    <source>
        <dbReference type="Proteomes" id="UP001500657"/>
    </source>
</evidence>
<organism evidence="2 3">
    <name type="scientific">Rhodanobacter caeni</name>
    <dbReference type="NCBI Taxonomy" id="657654"/>
    <lineage>
        <taxon>Bacteria</taxon>
        <taxon>Pseudomonadati</taxon>
        <taxon>Pseudomonadota</taxon>
        <taxon>Gammaproteobacteria</taxon>
        <taxon>Lysobacterales</taxon>
        <taxon>Rhodanobacteraceae</taxon>
        <taxon>Rhodanobacter</taxon>
    </lineage>
</organism>
<dbReference type="EMBL" id="BAAAFO010000004">
    <property type="protein sequence ID" value="GAA0258774.1"/>
    <property type="molecule type" value="Genomic_DNA"/>
</dbReference>
<evidence type="ECO:0000313" key="2">
    <source>
        <dbReference type="EMBL" id="GAA0258774.1"/>
    </source>
</evidence>
<evidence type="ECO:0000256" key="1">
    <source>
        <dbReference type="SAM" id="SignalP"/>
    </source>
</evidence>
<feature type="chain" id="PRO_5046294000" description="Thioredoxin domain-containing protein" evidence="1">
    <location>
        <begin position="29"/>
        <end position="408"/>
    </location>
</feature>
<dbReference type="Proteomes" id="UP001500657">
    <property type="component" value="Unassembled WGS sequence"/>
</dbReference>
<keyword evidence="1" id="KW-0732">Signal</keyword>
<keyword evidence="3" id="KW-1185">Reference proteome</keyword>
<evidence type="ECO:0008006" key="4">
    <source>
        <dbReference type="Google" id="ProtNLM"/>
    </source>
</evidence>
<comment type="caution">
    <text evidence="2">The sequence shown here is derived from an EMBL/GenBank/DDBJ whole genome shotgun (WGS) entry which is preliminary data.</text>
</comment>
<name>A0ABN0UQY5_9GAMM</name>
<feature type="signal peptide" evidence="1">
    <location>
        <begin position="1"/>
        <end position="28"/>
    </location>
</feature>
<proteinExistence type="predicted"/>
<protein>
    <recommendedName>
        <fullName evidence="4">Thioredoxin domain-containing protein</fullName>
    </recommendedName>
</protein>
<sequence length="408" mass="45669">MKRLPQTIALFVLHATLALAPAPAPALAAQPPIRSEAALTRYLQHTPAGTSPLDRLSPGARKRFLAQLDFGPRGLRSIPLRDLDEELTHPQIVQLLALFGAQEYATAGLAPAEHARRENERRQDAGARGCTVTTCAESDLEQRYDQFVLYQADFAMPEAQRFTLAGQRYDKLFGRYQIADRLHSLGAVDLRLLKRAADEAVYYVPSDTHISQLRMDLDEMQRRHMATDKDYSTLHQALVARRDFDGAKMLALHHRGMETEAVPTFRKPVALPAGQPTALTVDMHDGTMTRQAFDLSRPLSIVVVASCHFSRDAARAIEADAQLRPIFAADAIWLASQGERLSAVIDWNREFPDQPIHVAWQDSEWSMLDSWAMPTFYVFRHGRLVKKFSGWSNATTLKQSLQAAGVLH</sequence>
<reference evidence="2 3" key="1">
    <citation type="journal article" date="2019" name="Int. J. Syst. Evol. Microbiol.">
        <title>The Global Catalogue of Microorganisms (GCM) 10K type strain sequencing project: providing services to taxonomists for standard genome sequencing and annotation.</title>
        <authorList>
            <consortium name="The Broad Institute Genomics Platform"/>
            <consortium name="The Broad Institute Genome Sequencing Center for Infectious Disease"/>
            <person name="Wu L."/>
            <person name="Ma J."/>
        </authorList>
    </citation>
    <scope>NUCLEOTIDE SEQUENCE [LARGE SCALE GENOMIC DNA]</scope>
    <source>
        <strain evidence="2 3">JCM 16242</strain>
    </source>
</reference>